<dbReference type="PANTHER" id="PTHR38887:SF1">
    <property type="entry name" value="RAS MODIFICATION PROTEIN ERF4"/>
    <property type="match status" value="1"/>
</dbReference>
<dbReference type="EMBL" id="KE384738">
    <property type="protein sequence ID" value="KJK77390.1"/>
    <property type="molecule type" value="Genomic_DNA"/>
</dbReference>
<organism evidence="2 3">
    <name type="scientific">Metarhizium anisopliae BRIP 53293</name>
    <dbReference type="NCBI Taxonomy" id="1291518"/>
    <lineage>
        <taxon>Eukaryota</taxon>
        <taxon>Fungi</taxon>
        <taxon>Dikarya</taxon>
        <taxon>Ascomycota</taxon>
        <taxon>Pezizomycotina</taxon>
        <taxon>Sordariomycetes</taxon>
        <taxon>Hypocreomycetidae</taxon>
        <taxon>Hypocreales</taxon>
        <taxon>Clavicipitaceae</taxon>
        <taxon>Metarhizium</taxon>
    </lineage>
</organism>
<keyword evidence="3" id="KW-1185">Reference proteome</keyword>
<name>A0A0D9NXS4_METAN</name>
<dbReference type="AlphaFoldDB" id="A0A0D9NXS4"/>
<feature type="region of interest" description="Disordered" evidence="1">
    <location>
        <begin position="46"/>
        <end position="122"/>
    </location>
</feature>
<evidence type="ECO:0000313" key="3">
    <source>
        <dbReference type="Proteomes" id="UP000054544"/>
    </source>
</evidence>
<evidence type="ECO:0000256" key="1">
    <source>
        <dbReference type="SAM" id="MobiDB-lite"/>
    </source>
</evidence>
<dbReference type="PANTHER" id="PTHR38887">
    <property type="entry name" value="CHROMOSOME 21, WHOLE GENOME SHOTGUN SEQUENCE"/>
    <property type="match status" value="1"/>
</dbReference>
<protein>
    <submittedName>
        <fullName evidence="2">Uncharacterized protein</fullName>
    </submittedName>
</protein>
<sequence length="569" mass="61490">MSEAKTNQGPGPLEPVKRYLVKSIASGIGLASEGITSYKERKRLRRAGPFVDAAPPSYMPPSPGSSDEAATPPLSRHELSDDYKDEKLWTLDEAQDELSPPPYAERATTPDGSTGETTPAQSLQSIEDFLERYPAPENSTAFTKTKLPQPVILPQKRPKTRSRGFIKAYAPCLGPCGIPQDMFLDFITTFDKSTQASPWLDAINLASIGLSFIPHFPMLVGIAIQVSIMAAKDVQNRTRTNSFLDKANAQVFTPRGLYCIIMTYSPDQDDRDDGNGRRLAGGANVSAAIASTAGSTSLQRFQHRFREASGHTCEAELPPSAPLIFPCLEEGVSGREPPASGTPGERMKRAQRYITDYYDKRAQARFAGKHGGSGLVKGPAPSFTSRFADPNHPACSGSFRSLITGGYITPPDMGRGREELDRPSSPAYLDPGQGQAAGWQQPPCPAGRRDAAATGREVLRLGPVGLPTPGALVKKALKKVRNVARRQSNLPYYFALRIDLEHFALAVHSGPQVAIHIDAKPIRLSGCGVLVEQSVVGNCTRDGVVVEDKNLMSLGMSVVHGLIVRRPAY</sequence>
<dbReference type="Proteomes" id="UP000054544">
    <property type="component" value="Unassembled WGS sequence"/>
</dbReference>
<dbReference type="OrthoDB" id="3433125at2759"/>
<feature type="compositionally biased region" description="Polar residues" evidence="1">
    <location>
        <begin position="110"/>
        <end position="122"/>
    </location>
</feature>
<proteinExistence type="predicted"/>
<dbReference type="InterPro" id="IPR053221">
    <property type="entry name" value="Burnettramic_acid_biosynth"/>
</dbReference>
<feature type="region of interest" description="Disordered" evidence="1">
    <location>
        <begin position="429"/>
        <end position="449"/>
    </location>
</feature>
<feature type="compositionally biased region" description="Low complexity" evidence="1">
    <location>
        <begin position="431"/>
        <end position="441"/>
    </location>
</feature>
<evidence type="ECO:0000313" key="2">
    <source>
        <dbReference type="EMBL" id="KJK77390.1"/>
    </source>
</evidence>
<accession>A0A0D9NXS4</accession>
<feature type="compositionally biased region" description="Basic and acidic residues" evidence="1">
    <location>
        <begin position="75"/>
        <end position="90"/>
    </location>
</feature>
<gene>
    <name evidence="2" type="ORF">H634G_07129</name>
</gene>
<reference evidence="3" key="1">
    <citation type="journal article" date="2014" name="BMC Genomics">
        <title>The genome sequence of the biocontrol fungus Metarhizium anisopliae and comparative genomics of Metarhizium species.</title>
        <authorList>
            <person name="Pattemore J.A."/>
            <person name="Hane J.K."/>
            <person name="Williams A.H."/>
            <person name="Wilson B.A."/>
            <person name="Stodart B.J."/>
            <person name="Ash G.J."/>
        </authorList>
    </citation>
    <scope>NUCLEOTIDE SEQUENCE [LARGE SCALE GENOMIC DNA]</scope>
    <source>
        <strain evidence="3">BRIP 53293</strain>
    </source>
</reference>